<evidence type="ECO:0000313" key="2">
    <source>
        <dbReference type="Proteomes" id="UP000051184"/>
    </source>
</evidence>
<dbReference type="AlphaFoldDB" id="A0A0P1IUB7"/>
<sequence>MLYPIAELENEKLSALQALEKEIGGPVVALTQLDTNAADLSKENLQKIKEAEEELGVVLVALRPN</sequence>
<dbReference type="EMBL" id="CYUE01000021">
    <property type="protein sequence ID" value="CUK27060.1"/>
    <property type="molecule type" value="Genomic_DNA"/>
</dbReference>
<dbReference type="Proteomes" id="UP000051184">
    <property type="component" value="Unassembled WGS sequence"/>
</dbReference>
<keyword evidence="2" id="KW-1185">Reference proteome</keyword>
<proteinExistence type="predicted"/>
<protein>
    <submittedName>
        <fullName evidence="1">Uncharacterized protein</fullName>
    </submittedName>
</protein>
<dbReference type="OrthoDB" id="7876579at2"/>
<evidence type="ECO:0000313" key="1">
    <source>
        <dbReference type="EMBL" id="CUK27060.1"/>
    </source>
</evidence>
<organism evidence="1 2">
    <name type="scientific">Cognatishimia activa</name>
    <dbReference type="NCBI Taxonomy" id="1715691"/>
    <lineage>
        <taxon>Bacteria</taxon>
        <taxon>Pseudomonadati</taxon>
        <taxon>Pseudomonadota</taxon>
        <taxon>Alphaproteobacteria</taxon>
        <taxon>Rhodobacterales</taxon>
        <taxon>Paracoccaceae</taxon>
        <taxon>Cognatishimia</taxon>
    </lineage>
</organism>
<reference evidence="2" key="1">
    <citation type="submission" date="2015-09" db="EMBL/GenBank/DDBJ databases">
        <authorList>
            <person name="Rodrigo-Torres Lidia"/>
            <person name="Arahal R.David."/>
        </authorList>
    </citation>
    <scope>NUCLEOTIDE SEQUENCE [LARGE SCALE GENOMIC DNA]</scope>
    <source>
        <strain evidence="2">CECT 5114</strain>
    </source>
</reference>
<dbReference type="RefSeq" id="WP_058315974.1">
    <property type="nucleotide sequence ID" value="NZ_CYTO01000024.1"/>
</dbReference>
<name>A0A0P1IUB7_9RHOB</name>
<gene>
    <name evidence="1" type="ORF">TA5114_02881</name>
</gene>
<accession>A0A0P1IUB7</accession>